<dbReference type="SUPFAM" id="SSF56601">
    <property type="entry name" value="beta-lactamase/transpeptidase-like"/>
    <property type="match status" value="1"/>
</dbReference>
<sequence length="611" mass="62132">MTNKYLMAAAAVTAAGMLAACTGAGSEPRAAHTSARATASDAGAGRARPMCDPRLDAAFERWERAGFSGSIAVTTRGRSDCVAAYGSANDATETPNTADTVFSIGSITKAVTAATVFRLAEDGRLRLDDRAGELLPGLKGPVARVTVRQLLLHTGGLKGSHGEDHEPLGRTAALRAISRLEVAFRPGSGYAYSNAGYTLLALIIEKVSGTTYRAYTAAKTLRLPGGRVAGGFWDGEPVPSGPRATGYLESGRTGERGGFAGPHWALDGNGSVAMTAGDLAAWTRALFTARLVSAESAKAIGTPGHDLGEGRAETPGWVAFDASVYGKPFLASSGGGGQVGHDAVVLWIPQDQRAVAIISNKPRTTAEDLLKKVGPALIAGKPLPVPRAPATAPGPRAAAAVGKYTLRSGGTFDVRAAGGGLKVSATGADAVGALFPPKRGGAAGATAADLRANERRVRDLLDGRSREGRKERAALEEDFGPLRGIDVGATLFHGGDIRTYVTLTARNGARTTGWYSLDALGGVSAAEVPTGPPTLALVPAGRDRYRPDDPAGTGPEVTVTFRAGHMSVTGPGGTGPGETGPGGTGEGGTGAGTTAVAVRAERPSRSAPTDG</sequence>
<feature type="region of interest" description="Disordered" evidence="1">
    <location>
        <begin position="534"/>
        <end position="611"/>
    </location>
</feature>
<dbReference type="InterPro" id="IPR012338">
    <property type="entry name" value="Beta-lactam/transpept-like"/>
</dbReference>
<dbReference type="Gene3D" id="3.40.710.10">
    <property type="entry name" value="DD-peptidase/beta-lactamase superfamily"/>
    <property type="match status" value="1"/>
</dbReference>
<dbReference type="PANTHER" id="PTHR46825:SF9">
    <property type="entry name" value="BETA-LACTAMASE-RELATED DOMAIN-CONTAINING PROTEIN"/>
    <property type="match status" value="1"/>
</dbReference>
<dbReference type="EMBL" id="LOCL01000051">
    <property type="protein sequence ID" value="KUF14904.1"/>
    <property type="molecule type" value="Genomic_DNA"/>
</dbReference>
<dbReference type="AlphaFoldDB" id="A0A0W7WWR4"/>
<feature type="compositionally biased region" description="Gly residues" evidence="1">
    <location>
        <begin position="570"/>
        <end position="591"/>
    </location>
</feature>
<feature type="signal peptide" evidence="2">
    <location>
        <begin position="1"/>
        <end position="19"/>
    </location>
</feature>
<feature type="domain" description="Beta-lactamase-related" evidence="3">
    <location>
        <begin position="68"/>
        <end position="368"/>
    </location>
</feature>
<organism evidence="4 5">
    <name type="scientific">Streptomyces silvensis</name>
    <dbReference type="NCBI Taxonomy" id="1765722"/>
    <lineage>
        <taxon>Bacteria</taxon>
        <taxon>Bacillati</taxon>
        <taxon>Actinomycetota</taxon>
        <taxon>Actinomycetes</taxon>
        <taxon>Kitasatosporales</taxon>
        <taxon>Streptomycetaceae</taxon>
        <taxon>Streptomyces</taxon>
    </lineage>
</organism>
<dbReference type="PANTHER" id="PTHR46825">
    <property type="entry name" value="D-ALANYL-D-ALANINE-CARBOXYPEPTIDASE/ENDOPEPTIDASE AMPH"/>
    <property type="match status" value="1"/>
</dbReference>
<dbReference type="InterPro" id="IPR001466">
    <property type="entry name" value="Beta-lactam-related"/>
</dbReference>
<name>A0A0W7WWR4_9ACTN</name>
<dbReference type="PROSITE" id="PS51257">
    <property type="entry name" value="PROKAR_LIPOPROTEIN"/>
    <property type="match status" value="1"/>
</dbReference>
<feature type="chain" id="PRO_5038565619" description="Beta-lactamase-related domain-containing protein" evidence="2">
    <location>
        <begin position="20"/>
        <end position="611"/>
    </location>
</feature>
<dbReference type="Pfam" id="PF00144">
    <property type="entry name" value="Beta-lactamase"/>
    <property type="match status" value="1"/>
</dbReference>
<gene>
    <name evidence="4" type="ORF">AT728_37155</name>
</gene>
<dbReference type="Proteomes" id="UP000054804">
    <property type="component" value="Unassembled WGS sequence"/>
</dbReference>
<evidence type="ECO:0000256" key="1">
    <source>
        <dbReference type="SAM" id="MobiDB-lite"/>
    </source>
</evidence>
<accession>A0A0W7WWR4</accession>
<dbReference type="InterPro" id="IPR050491">
    <property type="entry name" value="AmpC-like"/>
</dbReference>
<keyword evidence="2" id="KW-0732">Signal</keyword>
<evidence type="ECO:0000259" key="3">
    <source>
        <dbReference type="Pfam" id="PF00144"/>
    </source>
</evidence>
<evidence type="ECO:0000313" key="4">
    <source>
        <dbReference type="EMBL" id="KUF14904.1"/>
    </source>
</evidence>
<keyword evidence="5" id="KW-1185">Reference proteome</keyword>
<dbReference type="OrthoDB" id="9809635at2"/>
<dbReference type="RefSeq" id="WP_058850937.1">
    <property type="nucleotide sequence ID" value="NZ_LOCL01000051.1"/>
</dbReference>
<proteinExistence type="predicted"/>
<protein>
    <recommendedName>
        <fullName evidence="3">Beta-lactamase-related domain-containing protein</fullName>
    </recommendedName>
</protein>
<reference evidence="4 5" key="1">
    <citation type="submission" date="2015-12" db="EMBL/GenBank/DDBJ databases">
        <title>Draft genome sequence of Streptomyces silvensis ATCC 53525, a producer of novel hormone antagonists.</title>
        <authorList>
            <person name="Johnston C.W."/>
            <person name="Li Y."/>
            <person name="Magarvey N.A."/>
        </authorList>
    </citation>
    <scope>NUCLEOTIDE SEQUENCE [LARGE SCALE GENOMIC DNA]</scope>
    <source>
        <strain evidence="4 5">ATCC 53525</strain>
    </source>
</reference>
<dbReference type="STRING" id="1765722.AT728_37155"/>
<comment type="caution">
    <text evidence="4">The sequence shown here is derived from an EMBL/GenBank/DDBJ whole genome shotgun (WGS) entry which is preliminary data.</text>
</comment>
<evidence type="ECO:0000256" key="2">
    <source>
        <dbReference type="SAM" id="SignalP"/>
    </source>
</evidence>
<evidence type="ECO:0000313" key="5">
    <source>
        <dbReference type="Proteomes" id="UP000054804"/>
    </source>
</evidence>